<evidence type="ECO:0000256" key="1">
    <source>
        <dbReference type="ARBA" id="ARBA00009437"/>
    </source>
</evidence>
<evidence type="ECO:0000256" key="3">
    <source>
        <dbReference type="ARBA" id="ARBA00023125"/>
    </source>
</evidence>
<comment type="similarity">
    <text evidence="1">Belongs to the LysR transcriptional regulatory family.</text>
</comment>
<accession>X1HIC5</accession>
<dbReference type="PANTHER" id="PTHR30537">
    <property type="entry name" value="HTH-TYPE TRANSCRIPTIONAL REGULATOR"/>
    <property type="match status" value="1"/>
</dbReference>
<dbReference type="InterPro" id="IPR036390">
    <property type="entry name" value="WH_DNA-bd_sf"/>
</dbReference>
<evidence type="ECO:0000256" key="4">
    <source>
        <dbReference type="ARBA" id="ARBA00023163"/>
    </source>
</evidence>
<proteinExistence type="inferred from homology"/>
<dbReference type="GO" id="GO:0006351">
    <property type="term" value="P:DNA-templated transcription"/>
    <property type="evidence" value="ECO:0007669"/>
    <property type="project" value="TreeGrafter"/>
</dbReference>
<dbReference type="InterPro" id="IPR058163">
    <property type="entry name" value="LysR-type_TF_proteobact-type"/>
</dbReference>
<dbReference type="PANTHER" id="PTHR30537:SF5">
    <property type="entry name" value="HTH-TYPE TRANSCRIPTIONAL ACTIVATOR TTDR-RELATED"/>
    <property type="match status" value="1"/>
</dbReference>
<sequence length="160" mass="18314">MDLRNLYRITVFQKVVEQGNFTRAADELRLSKSVVSEHVSQLEKELNVRLLNRSTRSISITREGYRLAEAAAEMVHVITNVIEELEQEQRQPSGLIRLTASQNFISAYLAQAVLRFRERFPGIEVEVDANDTITNLLETGYDLAFRVGWLKPSELHAIKI</sequence>
<feature type="non-terminal residue" evidence="6">
    <location>
        <position position="160"/>
    </location>
</feature>
<evidence type="ECO:0000313" key="6">
    <source>
        <dbReference type="EMBL" id="GAH56815.1"/>
    </source>
</evidence>
<keyword evidence="4" id="KW-0804">Transcription</keyword>
<dbReference type="Pfam" id="PF00126">
    <property type="entry name" value="HTH_1"/>
    <property type="match status" value="1"/>
</dbReference>
<keyword evidence="2" id="KW-0805">Transcription regulation</keyword>
<dbReference type="SUPFAM" id="SSF53850">
    <property type="entry name" value="Periplasmic binding protein-like II"/>
    <property type="match status" value="1"/>
</dbReference>
<protein>
    <recommendedName>
        <fullName evidence="5">HTH lysR-type domain-containing protein</fullName>
    </recommendedName>
</protein>
<evidence type="ECO:0000256" key="2">
    <source>
        <dbReference type="ARBA" id="ARBA00023015"/>
    </source>
</evidence>
<dbReference type="InterPro" id="IPR005119">
    <property type="entry name" value="LysR_subst-bd"/>
</dbReference>
<keyword evidence="3" id="KW-0238">DNA-binding</keyword>
<dbReference type="GO" id="GO:0003700">
    <property type="term" value="F:DNA-binding transcription factor activity"/>
    <property type="evidence" value="ECO:0007669"/>
    <property type="project" value="InterPro"/>
</dbReference>
<dbReference type="GO" id="GO:0043565">
    <property type="term" value="F:sequence-specific DNA binding"/>
    <property type="evidence" value="ECO:0007669"/>
    <property type="project" value="TreeGrafter"/>
</dbReference>
<dbReference type="FunFam" id="1.10.10.10:FF:000001">
    <property type="entry name" value="LysR family transcriptional regulator"/>
    <property type="match status" value="1"/>
</dbReference>
<organism evidence="6">
    <name type="scientific">marine sediment metagenome</name>
    <dbReference type="NCBI Taxonomy" id="412755"/>
    <lineage>
        <taxon>unclassified sequences</taxon>
        <taxon>metagenomes</taxon>
        <taxon>ecological metagenomes</taxon>
    </lineage>
</organism>
<dbReference type="SUPFAM" id="SSF46785">
    <property type="entry name" value="Winged helix' DNA-binding domain"/>
    <property type="match status" value="1"/>
</dbReference>
<dbReference type="PRINTS" id="PR00039">
    <property type="entry name" value="HTHLYSR"/>
</dbReference>
<name>X1HIC5_9ZZZZ</name>
<dbReference type="InterPro" id="IPR000847">
    <property type="entry name" value="LysR_HTH_N"/>
</dbReference>
<comment type="caution">
    <text evidence="6">The sequence shown here is derived from an EMBL/GenBank/DDBJ whole genome shotgun (WGS) entry which is preliminary data.</text>
</comment>
<dbReference type="EMBL" id="BARU01023753">
    <property type="protein sequence ID" value="GAH56815.1"/>
    <property type="molecule type" value="Genomic_DNA"/>
</dbReference>
<dbReference type="PROSITE" id="PS50931">
    <property type="entry name" value="HTH_LYSR"/>
    <property type="match status" value="1"/>
</dbReference>
<dbReference type="AlphaFoldDB" id="X1HIC5"/>
<reference evidence="6" key="1">
    <citation type="journal article" date="2014" name="Front. Microbiol.">
        <title>High frequency of phylogenetically diverse reductive dehalogenase-homologous genes in deep subseafloor sedimentary metagenomes.</title>
        <authorList>
            <person name="Kawai M."/>
            <person name="Futagami T."/>
            <person name="Toyoda A."/>
            <person name="Takaki Y."/>
            <person name="Nishi S."/>
            <person name="Hori S."/>
            <person name="Arai W."/>
            <person name="Tsubouchi T."/>
            <person name="Morono Y."/>
            <person name="Uchiyama I."/>
            <person name="Ito T."/>
            <person name="Fujiyama A."/>
            <person name="Inagaki F."/>
            <person name="Takami H."/>
        </authorList>
    </citation>
    <scope>NUCLEOTIDE SEQUENCE</scope>
    <source>
        <strain evidence="6">Expedition CK06-06</strain>
    </source>
</reference>
<dbReference type="Gene3D" id="1.10.10.10">
    <property type="entry name" value="Winged helix-like DNA-binding domain superfamily/Winged helix DNA-binding domain"/>
    <property type="match status" value="1"/>
</dbReference>
<gene>
    <name evidence="6" type="ORF">S03H2_38518</name>
</gene>
<evidence type="ECO:0000259" key="5">
    <source>
        <dbReference type="PROSITE" id="PS50931"/>
    </source>
</evidence>
<feature type="domain" description="HTH lysR-type" evidence="5">
    <location>
        <begin position="1"/>
        <end position="61"/>
    </location>
</feature>
<dbReference type="InterPro" id="IPR036388">
    <property type="entry name" value="WH-like_DNA-bd_sf"/>
</dbReference>
<dbReference type="Gene3D" id="3.40.190.10">
    <property type="entry name" value="Periplasmic binding protein-like II"/>
    <property type="match status" value="1"/>
</dbReference>
<dbReference type="Pfam" id="PF03466">
    <property type="entry name" value="LysR_substrate"/>
    <property type="match status" value="1"/>
</dbReference>